<reference evidence="4 5" key="1">
    <citation type="submission" date="2016-11" db="EMBL/GenBank/DDBJ databases">
        <authorList>
            <person name="Jaros S."/>
            <person name="Januszkiewicz K."/>
            <person name="Wedrychowicz H."/>
        </authorList>
    </citation>
    <scope>NUCLEOTIDE SEQUENCE [LARGE SCALE GENOMIC DNA]</scope>
</reference>
<dbReference type="GO" id="GO:0051301">
    <property type="term" value="P:cell division"/>
    <property type="evidence" value="ECO:0007669"/>
    <property type="project" value="UniProtKB-KW"/>
</dbReference>
<evidence type="ECO:0000256" key="1">
    <source>
        <dbReference type="ARBA" id="ARBA00022618"/>
    </source>
</evidence>
<accession>A0A2X0NRV7</accession>
<keyword evidence="3" id="KW-0131">Cell cycle</keyword>
<dbReference type="InterPro" id="IPR024990">
    <property type="entry name" value="Apc1"/>
</dbReference>
<evidence type="ECO:0000256" key="3">
    <source>
        <dbReference type="ARBA" id="ARBA00023306"/>
    </source>
</evidence>
<dbReference type="PANTHER" id="PTHR12827">
    <property type="entry name" value="MEIOTIC CHECKPOINT REGULATOR TSG24 FAMILY MEMBER"/>
    <property type="match status" value="1"/>
</dbReference>
<keyword evidence="1" id="KW-0132">Cell division</keyword>
<dbReference type="GO" id="GO:0007091">
    <property type="term" value="P:metaphase/anaphase transition of mitotic cell cycle"/>
    <property type="evidence" value="ECO:0007669"/>
    <property type="project" value="TreeGrafter"/>
</dbReference>
<name>A0A2X0NRV7_9BASI</name>
<dbReference type="GO" id="GO:0070979">
    <property type="term" value="P:protein K11-linked ubiquitination"/>
    <property type="evidence" value="ECO:0007669"/>
    <property type="project" value="TreeGrafter"/>
</dbReference>
<keyword evidence="2" id="KW-0498">Mitosis</keyword>
<dbReference type="GO" id="GO:0060090">
    <property type="term" value="F:molecular adaptor activity"/>
    <property type="evidence" value="ECO:0007669"/>
    <property type="project" value="TreeGrafter"/>
</dbReference>
<dbReference type="PANTHER" id="PTHR12827:SF3">
    <property type="entry name" value="ANAPHASE-PROMOTING COMPLEX SUBUNIT 1"/>
    <property type="match status" value="1"/>
</dbReference>
<evidence type="ECO:0000313" key="5">
    <source>
        <dbReference type="Proteomes" id="UP000249464"/>
    </source>
</evidence>
<dbReference type="Proteomes" id="UP000249464">
    <property type="component" value="Unassembled WGS sequence"/>
</dbReference>
<gene>
    <name evidence="4" type="primary">BQ5605_C011g06428</name>
    <name evidence="4" type="ORF">BQ5605_C011G06428</name>
</gene>
<sequence>MLWNARLVDSAETSRTQTERRGLKGRHWAWLPGLESGQAQRGSASVMRLLQFLESVTIGGDRTDRTRDQLTPSQTQHSNLLFLWHRSLALSIGYAMFTYRNNLGCPNTRDGSVHQHVCAHLADAFAHFLTGVASTLQYQAASTASSVGPMNTFGFDASHIRFKKPAAQSAGLDSKHARLLFDWSFGAPENRVRLSHFAAWSGHVASWVVVPETPRTLEYVSTTRDDTQDAAACQEAYALSAGFSFGLIALASRTNAEAKPGEVHRDVEGSRHRKISSTTPHACWVNVHSVHVTEINVTSSAATMALALILGASITLARMFFRLRVVRTPVARAMILWNRIQLFKTWVDSHGDADLGIEKWSIVVGASFAIGLKFAGTAAAQAHGTLIHYLYRLAPPTRCPPSNEGVTYRTHLASHMAPALLCAGSDQYTLGTSNTAVAALGVPAFPPTPGENRSHLQAYRLLWAIYGSKVFETFLQVSSPRIYVRLHGIWFSDPTEAQALSAYLVHHHAPSFSVLKHLSRVARTIREIVGLRLRAMGKRLEARTGTPSWSDDFGKSLLEAWQ</sequence>
<keyword evidence="5" id="KW-1185">Reference proteome</keyword>
<dbReference type="AlphaFoldDB" id="A0A2X0NRV7"/>
<evidence type="ECO:0000256" key="2">
    <source>
        <dbReference type="ARBA" id="ARBA00022776"/>
    </source>
</evidence>
<dbReference type="STRING" id="796604.A0A2X0NRV7"/>
<dbReference type="EMBL" id="FQNC01000011">
    <property type="protein sequence ID" value="SGY12214.1"/>
    <property type="molecule type" value="Genomic_DNA"/>
</dbReference>
<protein>
    <submittedName>
        <fullName evidence="4">BQ5605_C011g06428 protein</fullName>
    </submittedName>
</protein>
<proteinExistence type="predicted"/>
<dbReference type="GO" id="GO:0005680">
    <property type="term" value="C:anaphase-promoting complex"/>
    <property type="evidence" value="ECO:0007669"/>
    <property type="project" value="InterPro"/>
</dbReference>
<organism evidence="4 5">
    <name type="scientific">Microbotryum silenes-dioicae</name>
    <dbReference type="NCBI Taxonomy" id="796604"/>
    <lineage>
        <taxon>Eukaryota</taxon>
        <taxon>Fungi</taxon>
        <taxon>Dikarya</taxon>
        <taxon>Basidiomycota</taxon>
        <taxon>Pucciniomycotina</taxon>
        <taxon>Microbotryomycetes</taxon>
        <taxon>Microbotryales</taxon>
        <taxon>Microbotryaceae</taxon>
        <taxon>Microbotryum</taxon>
    </lineage>
</organism>
<dbReference type="GO" id="GO:0031145">
    <property type="term" value="P:anaphase-promoting complex-dependent catabolic process"/>
    <property type="evidence" value="ECO:0007669"/>
    <property type="project" value="TreeGrafter"/>
</dbReference>
<evidence type="ECO:0000313" key="4">
    <source>
        <dbReference type="EMBL" id="SGY12214.1"/>
    </source>
</evidence>